<dbReference type="EMBL" id="CP043494">
    <property type="protein sequence ID" value="WNG51483.1"/>
    <property type="molecule type" value="Genomic_DNA"/>
</dbReference>
<protein>
    <recommendedName>
        <fullName evidence="3">Lipoprotein</fullName>
    </recommendedName>
</protein>
<keyword evidence="2" id="KW-1185">Reference proteome</keyword>
<reference evidence="1 2" key="1">
    <citation type="submission" date="2019-08" db="EMBL/GenBank/DDBJ databases">
        <title>Archangium and Cystobacter genomes.</title>
        <authorList>
            <person name="Chen I.-C.K."/>
            <person name="Wielgoss S."/>
        </authorList>
    </citation>
    <scope>NUCLEOTIDE SEQUENCE [LARGE SCALE GENOMIC DNA]</scope>
    <source>
        <strain evidence="1 2">Cbm 6</strain>
    </source>
</reference>
<dbReference type="Proteomes" id="UP001611383">
    <property type="component" value="Chromosome"/>
</dbReference>
<evidence type="ECO:0008006" key="3">
    <source>
        <dbReference type="Google" id="ProtNLM"/>
    </source>
</evidence>
<accession>A0ABY9X7U8</accession>
<proteinExistence type="predicted"/>
<evidence type="ECO:0000313" key="1">
    <source>
        <dbReference type="EMBL" id="WNG51483.1"/>
    </source>
</evidence>
<evidence type="ECO:0000313" key="2">
    <source>
        <dbReference type="Proteomes" id="UP001611383"/>
    </source>
</evidence>
<gene>
    <name evidence="1" type="ORF">F0U60_50660</name>
</gene>
<name>A0ABY9X7U8_9BACT</name>
<sequence>MLALTLTLILSQTPPAIPAEVFQRFEVERPLVLEALATTYACQKPRRKPEPLCDVALSQQRGTAADVRGRNALVGLTWIVKRGKAGKVVVSEPWISSLALNEDGTRVLGALSRIDPENAEEAKTLTQLAKDYEAFFKGRKANVTPPDSIRAGLAIWSKSANHPMEKKDNAWVFKGAPGALRKVGERWVMVGMPKAGEGLVVSVFTP</sequence>
<organism evidence="1 2">
    <name type="scientific">Archangium minus</name>
    <dbReference type="NCBI Taxonomy" id="83450"/>
    <lineage>
        <taxon>Bacteria</taxon>
        <taxon>Pseudomonadati</taxon>
        <taxon>Myxococcota</taxon>
        <taxon>Myxococcia</taxon>
        <taxon>Myxococcales</taxon>
        <taxon>Cystobacterineae</taxon>
        <taxon>Archangiaceae</taxon>
        <taxon>Archangium</taxon>
    </lineage>
</organism>
<dbReference type="RefSeq" id="WP_395811745.1">
    <property type="nucleotide sequence ID" value="NZ_CP043494.1"/>
</dbReference>